<dbReference type="Pfam" id="PF02590">
    <property type="entry name" value="SPOUT_MTase"/>
    <property type="match status" value="1"/>
</dbReference>
<evidence type="ECO:0000313" key="7">
    <source>
        <dbReference type="Proteomes" id="UP000032737"/>
    </source>
</evidence>
<dbReference type="InterPro" id="IPR029026">
    <property type="entry name" value="tRNA_m1G_MTases_N"/>
</dbReference>
<sequence>MKITIIAVGKIKKRYLVDAMQDYIKQMPVAFEIIEVDDEKEPSGMEKEEQRILSKIKDSDYVIGLAIKGKMLSSEEFSSKIDEISTYTSKDLAFIIGGSYGFTQKIYEKCDYLLSFSKMTLPHQLMRLVLVEQIYRAFQIKRNHPYHK</sequence>
<evidence type="ECO:0000256" key="2">
    <source>
        <dbReference type="ARBA" id="ARBA00022679"/>
    </source>
</evidence>
<dbReference type="EC" id="2.1.1.177" evidence="5"/>
<dbReference type="KEGG" id="abra:BN85303420"/>
<dbReference type="GO" id="GO:0070038">
    <property type="term" value="F:rRNA (pseudouridine-N3-)-methyltransferase activity"/>
    <property type="evidence" value="ECO:0007669"/>
    <property type="project" value="UniProtKB-UniRule"/>
</dbReference>
<dbReference type="PANTHER" id="PTHR33603">
    <property type="entry name" value="METHYLTRANSFERASE"/>
    <property type="match status" value="1"/>
</dbReference>
<comment type="catalytic activity">
    <reaction evidence="5">
        <text>pseudouridine(1915) in 23S rRNA + S-adenosyl-L-methionine = N(3)-methylpseudouridine(1915) in 23S rRNA + S-adenosyl-L-homocysteine + H(+)</text>
        <dbReference type="Rhea" id="RHEA:42752"/>
        <dbReference type="Rhea" id="RHEA-COMP:10221"/>
        <dbReference type="Rhea" id="RHEA-COMP:10222"/>
        <dbReference type="ChEBI" id="CHEBI:15378"/>
        <dbReference type="ChEBI" id="CHEBI:57856"/>
        <dbReference type="ChEBI" id="CHEBI:59789"/>
        <dbReference type="ChEBI" id="CHEBI:65314"/>
        <dbReference type="ChEBI" id="CHEBI:74486"/>
        <dbReference type="EC" id="2.1.1.177"/>
    </reaction>
</comment>
<dbReference type="NCBIfam" id="NF000985">
    <property type="entry name" value="PRK00103.1-3"/>
    <property type="match status" value="1"/>
</dbReference>
<dbReference type="HOGENOM" id="CLU_100552_0_0_14"/>
<keyword evidence="1 5" id="KW-0489">Methyltransferase</keyword>
<comment type="similarity">
    <text evidence="4 5">Belongs to the RNA methyltransferase RlmH family.</text>
</comment>
<organism evidence="6 7">
    <name type="scientific">Acholeplasma brassicae</name>
    <dbReference type="NCBI Taxonomy" id="61635"/>
    <lineage>
        <taxon>Bacteria</taxon>
        <taxon>Bacillati</taxon>
        <taxon>Mycoplasmatota</taxon>
        <taxon>Mollicutes</taxon>
        <taxon>Acholeplasmatales</taxon>
        <taxon>Acholeplasmataceae</taxon>
        <taxon>Acholeplasma</taxon>
    </lineage>
</organism>
<dbReference type="CDD" id="cd18081">
    <property type="entry name" value="RlmH-like"/>
    <property type="match status" value="1"/>
</dbReference>
<dbReference type="SUPFAM" id="SSF75217">
    <property type="entry name" value="alpha/beta knot"/>
    <property type="match status" value="1"/>
</dbReference>
<dbReference type="OrthoDB" id="9806643at2"/>
<reference evidence="6 7" key="1">
    <citation type="journal article" date="2013" name="J. Mol. Microbiol. Biotechnol.">
        <title>Analysis of the Complete Genomes of Acholeplasma brassicae , A. palmae and A. laidlawii and Their Comparison to the Obligate Parasites from ' Candidatus Phytoplasma'.</title>
        <authorList>
            <person name="Kube M."/>
            <person name="Siewert C."/>
            <person name="Migdoll A.M."/>
            <person name="Duduk B."/>
            <person name="Holz S."/>
            <person name="Rabus R."/>
            <person name="Seemuller E."/>
            <person name="Mitrovic J."/>
            <person name="Muller I."/>
            <person name="Buttner C."/>
            <person name="Reinhardt R."/>
        </authorList>
    </citation>
    <scope>NUCLEOTIDE SEQUENCE [LARGE SCALE GENOMIC DNA]</scope>
    <source>
        <strain evidence="7">0502</strain>
    </source>
</reference>
<dbReference type="GO" id="GO:0005737">
    <property type="term" value="C:cytoplasm"/>
    <property type="evidence" value="ECO:0007669"/>
    <property type="project" value="UniProtKB-SubCell"/>
</dbReference>
<feature type="binding site" evidence="5">
    <location>
        <position position="65"/>
    </location>
    <ligand>
        <name>S-adenosyl-L-methionine</name>
        <dbReference type="ChEBI" id="CHEBI:59789"/>
    </ligand>
</feature>
<keyword evidence="5" id="KW-0698">rRNA processing</keyword>
<dbReference type="InterPro" id="IPR003742">
    <property type="entry name" value="RlmH-like"/>
</dbReference>
<keyword evidence="5" id="KW-0963">Cytoplasm</keyword>
<evidence type="ECO:0000256" key="5">
    <source>
        <dbReference type="HAMAP-Rule" id="MF_00658"/>
    </source>
</evidence>
<gene>
    <name evidence="5 6" type="primary">rlmH</name>
    <name evidence="6" type="ORF">BN85303420</name>
</gene>
<evidence type="ECO:0000256" key="4">
    <source>
        <dbReference type="ARBA" id="ARBA00038303"/>
    </source>
</evidence>
<dbReference type="EMBL" id="FO681348">
    <property type="protein sequence ID" value="CCV65363.1"/>
    <property type="molecule type" value="Genomic_DNA"/>
</dbReference>
<dbReference type="RefSeq" id="WP_030004224.1">
    <property type="nucleotide sequence ID" value="NC_022549.1"/>
</dbReference>
<feature type="binding site" evidence="5">
    <location>
        <position position="97"/>
    </location>
    <ligand>
        <name>S-adenosyl-L-methionine</name>
        <dbReference type="ChEBI" id="CHEBI:59789"/>
    </ligand>
</feature>
<dbReference type="STRING" id="61635.BN85303420"/>
<dbReference type="PIRSF" id="PIRSF004505">
    <property type="entry name" value="MT_bac"/>
    <property type="match status" value="1"/>
</dbReference>
<dbReference type="PANTHER" id="PTHR33603:SF1">
    <property type="entry name" value="RIBOSOMAL RNA LARGE SUBUNIT METHYLTRANSFERASE H"/>
    <property type="match status" value="1"/>
</dbReference>
<protein>
    <recommendedName>
        <fullName evidence="5">Ribosomal RNA large subunit methyltransferase H</fullName>
        <ecNumber evidence="5">2.1.1.177</ecNumber>
    </recommendedName>
    <alternativeName>
        <fullName evidence="5">23S rRNA (pseudouridine1915-N3)-methyltransferase</fullName>
    </alternativeName>
    <alternativeName>
        <fullName evidence="5">23S rRNA m3Psi1915 methyltransferase</fullName>
    </alternativeName>
    <alternativeName>
        <fullName evidence="5">rRNA (pseudouridine-N3-)-methyltransferase RlmH</fullName>
    </alternativeName>
</protein>
<proteinExistence type="inferred from homology"/>
<evidence type="ECO:0000256" key="3">
    <source>
        <dbReference type="ARBA" id="ARBA00022691"/>
    </source>
</evidence>
<dbReference type="InterPro" id="IPR029028">
    <property type="entry name" value="Alpha/beta_knot_MTases"/>
</dbReference>
<keyword evidence="2 5" id="KW-0808">Transferase</keyword>
<comment type="subcellular location">
    <subcellularLocation>
        <location evidence="5">Cytoplasm</location>
    </subcellularLocation>
</comment>
<comment type="function">
    <text evidence="5">Specifically methylates the pseudouridine at position 1915 (m3Psi1915) in 23S rRNA.</text>
</comment>
<evidence type="ECO:0000256" key="1">
    <source>
        <dbReference type="ARBA" id="ARBA00022603"/>
    </source>
</evidence>
<dbReference type="AlphaFoldDB" id="U4KR23"/>
<dbReference type="Proteomes" id="UP000032737">
    <property type="component" value="Chromosome"/>
</dbReference>
<evidence type="ECO:0000313" key="6">
    <source>
        <dbReference type="EMBL" id="CCV65363.1"/>
    </source>
</evidence>
<keyword evidence="7" id="KW-1185">Reference proteome</keyword>
<dbReference type="Gene3D" id="3.40.1280.10">
    <property type="match status" value="1"/>
</dbReference>
<dbReference type="HAMAP" id="MF_00658">
    <property type="entry name" value="23SrRNA_methyltr_H"/>
    <property type="match status" value="1"/>
</dbReference>
<keyword evidence="3 5" id="KW-0949">S-adenosyl-L-methionine</keyword>
<comment type="subunit">
    <text evidence="5">Homodimer.</text>
</comment>
<feature type="binding site" evidence="5">
    <location>
        <begin position="116"/>
        <end position="121"/>
    </location>
    <ligand>
        <name>S-adenosyl-L-methionine</name>
        <dbReference type="ChEBI" id="CHEBI:59789"/>
    </ligand>
</feature>
<accession>U4KR23</accession>
<name>U4KR23_9MOLU</name>